<feature type="transmembrane region" description="Helical" evidence="7">
    <location>
        <begin position="49"/>
        <end position="70"/>
    </location>
</feature>
<feature type="transmembrane region" description="Helical" evidence="7">
    <location>
        <begin position="426"/>
        <end position="446"/>
    </location>
</feature>
<dbReference type="GO" id="GO:0005351">
    <property type="term" value="F:carbohydrate:proton symporter activity"/>
    <property type="evidence" value="ECO:0007669"/>
    <property type="project" value="TreeGrafter"/>
</dbReference>
<feature type="transmembrane region" description="Helical" evidence="7">
    <location>
        <begin position="302"/>
        <end position="320"/>
    </location>
</feature>
<gene>
    <name evidence="9" type="ORF">HMPREF0202_01104</name>
</gene>
<dbReference type="Pfam" id="PF00083">
    <property type="entry name" value="Sugar_tr"/>
    <property type="match status" value="1"/>
</dbReference>
<evidence type="ECO:0000259" key="8">
    <source>
        <dbReference type="PROSITE" id="PS50850"/>
    </source>
</evidence>
<feature type="domain" description="Major facilitator superfamily (MFS) profile" evidence="8">
    <location>
        <begin position="16"/>
        <end position="451"/>
    </location>
</feature>
<dbReference type="EMBL" id="AXZF01000039">
    <property type="protein sequence ID" value="ERT68999.1"/>
    <property type="molecule type" value="Genomic_DNA"/>
</dbReference>
<keyword evidence="3 7" id="KW-0812">Transmembrane</keyword>
<feature type="transmembrane region" description="Helical" evidence="7">
    <location>
        <begin position="327"/>
        <end position="349"/>
    </location>
</feature>
<evidence type="ECO:0000256" key="3">
    <source>
        <dbReference type="ARBA" id="ARBA00022692"/>
    </source>
</evidence>
<sequence>MRKGGPGMKYKKAIISAFIAGSAGFVLGYDMGISGGTITNVATHFNLNSAWEGFALSVFIVGAVLGSIFTRKINDELGRKRALIIGTIFMLIGAIGVYLFGDKFQLFLLCRGIAGAGMGLLFSSEPSYITEISPPSIRGGLGSILQFTTGLGIILGYFVTFNMLKYQNIIQDNLWMWKTIYGTEIVVVAIYLIFLFYIVHSPVWYLMKNRDDEAKKIMQDIWPDIDCDKFIETHSKYNRNDDESKNIEHQMEKSGKLKKLIFISFFMAALTELCGINPLIYYSSDIFRKIMPEGPNTAFYQSIINGVFFTIGSLVSMLTVDKFGRKTLLFIGTFIMSASLFIIGVHIYLSSYSMLLVYLVYLFIFSYNFSAGAIRFLYIGELSPTPLRAYSLGFAGIVNWASDFLVSWTLPIIANSIFLNRIFKGSSIFFIYSVFGFIFFILVFTIPETKGKSLHEISEYWSLKDD</sequence>
<dbReference type="PRINTS" id="PR00171">
    <property type="entry name" value="SUGRTRNSPORT"/>
</dbReference>
<reference evidence="9 10" key="1">
    <citation type="submission" date="2013-08" db="EMBL/GenBank/DDBJ databases">
        <authorList>
            <person name="Weinstock G."/>
            <person name="Sodergren E."/>
            <person name="Wylie T."/>
            <person name="Fulton L."/>
            <person name="Fulton R."/>
            <person name="Fronick C."/>
            <person name="O'Laughlin M."/>
            <person name="Godfrey J."/>
            <person name="Miner T."/>
            <person name="Herter B."/>
            <person name="Appelbaum E."/>
            <person name="Cordes M."/>
            <person name="Lek S."/>
            <person name="Wollam A."/>
            <person name="Pepin K.H."/>
            <person name="Palsikar V.B."/>
            <person name="Mitreva M."/>
            <person name="Wilson R.K."/>
        </authorList>
    </citation>
    <scope>NUCLEOTIDE SEQUENCE [LARGE SCALE GENOMIC DNA]</scope>
    <source>
        <strain evidence="9 10">ATCC BAA-474</strain>
    </source>
</reference>
<evidence type="ECO:0000256" key="4">
    <source>
        <dbReference type="ARBA" id="ARBA00022989"/>
    </source>
</evidence>
<dbReference type="eggNOG" id="COG2814">
    <property type="taxonomic scope" value="Bacteria"/>
</dbReference>
<proteinExistence type="inferred from homology"/>
<evidence type="ECO:0000256" key="1">
    <source>
        <dbReference type="ARBA" id="ARBA00004141"/>
    </source>
</evidence>
<feature type="transmembrane region" description="Helical" evidence="7">
    <location>
        <begin position="185"/>
        <end position="207"/>
    </location>
</feature>
<dbReference type="PANTHER" id="PTHR48022:SF2">
    <property type="entry name" value="PLASTIDIC GLUCOSE TRANSPORTER 4"/>
    <property type="match status" value="1"/>
</dbReference>
<comment type="subcellular location">
    <subcellularLocation>
        <location evidence="1">Membrane</location>
        <topology evidence="1">Multi-pass membrane protein</topology>
    </subcellularLocation>
</comment>
<evidence type="ECO:0000256" key="2">
    <source>
        <dbReference type="ARBA" id="ARBA00010992"/>
    </source>
</evidence>
<dbReference type="InterPro" id="IPR005828">
    <property type="entry name" value="MFS_sugar_transport-like"/>
</dbReference>
<feature type="transmembrane region" description="Helical" evidence="7">
    <location>
        <begin position="144"/>
        <end position="165"/>
    </location>
</feature>
<dbReference type="Gene3D" id="1.20.1250.20">
    <property type="entry name" value="MFS general substrate transporter like domains"/>
    <property type="match status" value="2"/>
</dbReference>
<evidence type="ECO:0000256" key="7">
    <source>
        <dbReference type="SAM" id="Phobius"/>
    </source>
</evidence>
<dbReference type="PROSITE" id="PS50850">
    <property type="entry name" value="MFS"/>
    <property type="match status" value="1"/>
</dbReference>
<feature type="transmembrane region" description="Helical" evidence="7">
    <location>
        <begin position="355"/>
        <end position="378"/>
    </location>
</feature>
<dbReference type="InterPro" id="IPR020846">
    <property type="entry name" value="MFS_dom"/>
</dbReference>
<protein>
    <recommendedName>
        <fullName evidence="8">Major facilitator superfamily (MFS) profile domain-containing protein</fullName>
    </recommendedName>
</protein>
<dbReference type="AlphaFoldDB" id="U7VCY0"/>
<dbReference type="STRING" id="1319815.HMPREF0202_01104"/>
<dbReference type="NCBIfam" id="TIGR00879">
    <property type="entry name" value="SP"/>
    <property type="match status" value="1"/>
</dbReference>
<dbReference type="InterPro" id="IPR005829">
    <property type="entry name" value="Sugar_transporter_CS"/>
</dbReference>
<comment type="similarity">
    <text evidence="2 6">Belongs to the major facilitator superfamily. Sugar transporter (TC 2.A.1.1) family.</text>
</comment>
<feature type="transmembrane region" description="Helical" evidence="7">
    <location>
        <begin position="12"/>
        <end position="29"/>
    </location>
</feature>
<dbReference type="PROSITE" id="PS00216">
    <property type="entry name" value="SUGAR_TRANSPORT_1"/>
    <property type="match status" value="1"/>
</dbReference>
<dbReference type="PANTHER" id="PTHR48022">
    <property type="entry name" value="PLASTIDIC GLUCOSE TRANSPORTER 4"/>
    <property type="match status" value="1"/>
</dbReference>
<evidence type="ECO:0000313" key="9">
    <source>
        <dbReference type="EMBL" id="ERT68999.1"/>
    </source>
</evidence>
<evidence type="ECO:0000256" key="6">
    <source>
        <dbReference type="RuleBase" id="RU003346"/>
    </source>
</evidence>
<organism evidence="9 10">
    <name type="scientific">Cetobacterium somerae ATCC BAA-474</name>
    <dbReference type="NCBI Taxonomy" id="1319815"/>
    <lineage>
        <taxon>Bacteria</taxon>
        <taxon>Fusobacteriati</taxon>
        <taxon>Fusobacteriota</taxon>
        <taxon>Fusobacteriia</taxon>
        <taxon>Fusobacteriales</taxon>
        <taxon>Fusobacteriaceae</taxon>
        <taxon>Cetobacterium</taxon>
    </lineage>
</organism>
<dbReference type="SUPFAM" id="SSF103473">
    <property type="entry name" value="MFS general substrate transporter"/>
    <property type="match status" value="1"/>
</dbReference>
<dbReference type="PROSITE" id="PS00217">
    <property type="entry name" value="SUGAR_TRANSPORT_2"/>
    <property type="match status" value="1"/>
</dbReference>
<dbReference type="InterPro" id="IPR036259">
    <property type="entry name" value="MFS_trans_sf"/>
</dbReference>
<feature type="transmembrane region" description="Helical" evidence="7">
    <location>
        <begin position="82"/>
        <end position="100"/>
    </location>
</feature>
<keyword evidence="5 7" id="KW-0472">Membrane</keyword>
<evidence type="ECO:0000256" key="5">
    <source>
        <dbReference type="ARBA" id="ARBA00023136"/>
    </source>
</evidence>
<dbReference type="HOGENOM" id="CLU_001265_30_5_0"/>
<keyword evidence="6" id="KW-0813">Transport</keyword>
<dbReference type="GO" id="GO:0016020">
    <property type="term" value="C:membrane"/>
    <property type="evidence" value="ECO:0007669"/>
    <property type="project" value="UniProtKB-SubCell"/>
</dbReference>
<dbReference type="InterPro" id="IPR050360">
    <property type="entry name" value="MFS_Sugar_Transporters"/>
</dbReference>
<feature type="transmembrane region" description="Helical" evidence="7">
    <location>
        <begin position="390"/>
        <end position="414"/>
    </location>
</feature>
<keyword evidence="4 7" id="KW-1133">Transmembrane helix</keyword>
<keyword evidence="10" id="KW-1185">Reference proteome</keyword>
<feature type="transmembrane region" description="Helical" evidence="7">
    <location>
        <begin position="260"/>
        <end position="282"/>
    </location>
</feature>
<evidence type="ECO:0000313" key="10">
    <source>
        <dbReference type="Proteomes" id="UP000017081"/>
    </source>
</evidence>
<accession>U7VCY0</accession>
<dbReference type="Proteomes" id="UP000017081">
    <property type="component" value="Unassembled WGS sequence"/>
</dbReference>
<dbReference type="InterPro" id="IPR003663">
    <property type="entry name" value="Sugar/inositol_transpt"/>
</dbReference>
<comment type="caution">
    <text evidence="9">The sequence shown here is derived from an EMBL/GenBank/DDBJ whole genome shotgun (WGS) entry which is preliminary data.</text>
</comment>
<name>U7VCY0_9FUSO</name>